<dbReference type="Proteomes" id="UP000294003">
    <property type="component" value="Unassembled WGS sequence"/>
</dbReference>
<comment type="caution">
    <text evidence="2">The sequence shown here is derived from an EMBL/GenBank/DDBJ whole genome shotgun (WGS) entry which is preliminary data.</text>
</comment>
<evidence type="ECO:0000256" key="1">
    <source>
        <dbReference type="SAM" id="MobiDB-lite"/>
    </source>
</evidence>
<protein>
    <submittedName>
        <fullName evidence="2">Uncharacterized protein</fullName>
    </submittedName>
</protein>
<feature type="region of interest" description="Disordered" evidence="1">
    <location>
        <begin position="139"/>
        <end position="162"/>
    </location>
</feature>
<feature type="compositionally biased region" description="Basic and acidic residues" evidence="1">
    <location>
        <begin position="434"/>
        <end position="452"/>
    </location>
</feature>
<reference evidence="2 3" key="1">
    <citation type="submission" date="2018-06" db="EMBL/GenBank/DDBJ databases">
        <title>Complete Genomes of Monosporascus.</title>
        <authorList>
            <person name="Robinson A.J."/>
            <person name="Natvig D.O."/>
        </authorList>
    </citation>
    <scope>NUCLEOTIDE SEQUENCE [LARGE SCALE GENOMIC DNA]</scope>
    <source>
        <strain evidence="2 3">CBS 609.92</strain>
    </source>
</reference>
<accession>A0ABY0GQP5</accession>
<proteinExistence type="predicted"/>
<keyword evidence="3" id="KW-1185">Reference proteome</keyword>
<feature type="region of interest" description="Disordered" evidence="1">
    <location>
        <begin position="404"/>
        <end position="452"/>
    </location>
</feature>
<feature type="region of interest" description="Disordered" evidence="1">
    <location>
        <begin position="66"/>
        <end position="95"/>
    </location>
</feature>
<gene>
    <name evidence="2" type="ORF">DL762_010444</name>
</gene>
<evidence type="ECO:0000313" key="2">
    <source>
        <dbReference type="EMBL" id="RYO73606.1"/>
    </source>
</evidence>
<feature type="compositionally biased region" description="Polar residues" evidence="1">
    <location>
        <begin position="332"/>
        <end position="342"/>
    </location>
</feature>
<evidence type="ECO:0000313" key="3">
    <source>
        <dbReference type="Proteomes" id="UP000294003"/>
    </source>
</evidence>
<dbReference type="EMBL" id="QJNS01000753">
    <property type="protein sequence ID" value="RYO73606.1"/>
    <property type="molecule type" value="Genomic_DNA"/>
</dbReference>
<name>A0ABY0GQP5_9PEZI</name>
<feature type="region of interest" description="Disordered" evidence="1">
    <location>
        <begin position="17"/>
        <end position="38"/>
    </location>
</feature>
<sequence length="466" mass="49031">MALDDGISLSTALTSPLSRARPLKRGRSRRESQTCSARPTAALEVTAAVTKVTRRAPVAVPFHHDQQTASITASPGSWPLPRSIGGSSGGTGDGVQQYSKLASDCMKTVENGTQSTYPFTGAPIPADRVSCAELALRVRPPLPPPKRRRAVHDVDGPGTGSLPCKKRRLRLHLITSRLSQPYSLPATHILNRESSGESALTRFLRWLNAAKVKKAGHQTALVRKAAILNRVRISVRQAAVQRGHAHMAELAARQNALALDHGLLVVTAPGTSATAARFPGRPGGPGLGVPNAWRPHTTAFPTAPSLLSPSPPVPLYGVSGAGVEKKGEVTQPLRQPPTTVYSPSPGVEEHERAVAPKSSICAPVPGDDGDEDEGAFPSSDLDGRYADLSDDDMDDVYADFGVLFGGGGGGGSSSSSSEDHRAGGCSEGGGSSSRHREGEGREGGEEHGGHFYEEYLDELDGIPWVF</sequence>
<organism evidence="2 3">
    <name type="scientific">Monosporascus cannonballus</name>
    <dbReference type="NCBI Taxonomy" id="155416"/>
    <lineage>
        <taxon>Eukaryota</taxon>
        <taxon>Fungi</taxon>
        <taxon>Dikarya</taxon>
        <taxon>Ascomycota</taxon>
        <taxon>Pezizomycotina</taxon>
        <taxon>Sordariomycetes</taxon>
        <taxon>Xylariomycetidae</taxon>
        <taxon>Xylariales</taxon>
        <taxon>Xylariales incertae sedis</taxon>
        <taxon>Monosporascus</taxon>
    </lineage>
</organism>
<feature type="region of interest" description="Disordered" evidence="1">
    <location>
        <begin position="326"/>
        <end position="388"/>
    </location>
</feature>